<dbReference type="KEGG" id="dol:Dole_2287"/>
<keyword evidence="4" id="KW-1185">Reference proteome</keyword>
<accession>A8ZV01</accession>
<name>A8ZV01_DESOH</name>
<feature type="region of interest" description="Disordered" evidence="1">
    <location>
        <begin position="29"/>
        <end position="56"/>
    </location>
</feature>
<evidence type="ECO:0000256" key="2">
    <source>
        <dbReference type="SAM" id="SignalP"/>
    </source>
</evidence>
<feature type="signal peptide" evidence="2">
    <location>
        <begin position="1"/>
        <end position="25"/>
    </location>
</feature>
<dbReference type="HOGENOM" id="CLU_1419440_0_0_7"/>
<dbReference type="AlphaFoldDB" id="A8ZV01"/>
<dbReference type="STRING" id="96561.Dole_2287"/>
<sequence length="191" mass="20358">MGLLRRFLMVQVIASVLIFSHMVLADSPNPPGSSGAGSSPVTRSTPQAPKPAGPAVSTVTQQAVNLGVLSSAGRINQVINFLTGPNPSGAFLFPVFQPADSHIFSTSLEITRPDNTTCYASASFFPNQDAVYDSVEYVNKTCTEMERVVFKDLKRVGILKKNIVVLDGGTLKIFLMPAGSGCVVIKKEVIQ</sequence>
<reference evidence="3 4" key="1">
    <citation type="submission" date="2007-10" db="EMBL/GenBank/DDBJ databases">
        <title>Complete sequence of Desulfococcus oleovorans Hxd3.</title>
        <authorList>
            <consortium name="US DOE Joint Genome Institute"/>
            <person name="Copeland A."/>
            <person name="Lucas S."/>
            <person name="Lapidus A."/>
            <person name="Barry K."/>
            <person name="Glavina del Rio T."/>
            <person name="Dalin E."/>
            <person name="Tice H."/>
            <person name="Pitluck S."/>
            <person name="Kiss H."/>
            <person name="Brettin T."/>
            <person name="Bruce D."/>
            <person name="Detter J.C."/>
            <person name="Han C."/>
            <person name="Schmutz J."/>
            <person name="Larimer F."/>
            <person name="Land M."/>
            <person name="Hauser L."/>
            <person name="Kyrpides N."/>
            <person name="Kim E."/>
            <person name="Wawrik B."/>
            <person name="Richardson P."/>
        </authorList>
    </citation>
    <scope>NUCLEOTIDE SEQUENCE [LARGE SCALE GENOMIC DNA]</scope>
    <source>
        <strain evidence="4">DSM 6200 / JCM 39069 / Hxd3</strain>
    </source>
</reference>
<proteinExistence type="predicted"/>
<evidence type="ECO:0000313" key="4">
    <source>
        <dbReference type="Proteomes" id="UP000008561"/>
    </source>
</evidence>
<evidence type="ECO:0000256" key="1">
    <source>
        <dbReference type="SAM" id="MobiDB-lite"/>
    </source>
</evidence>
<organism evidence="3 4">
    <name type="scientific">Desulfosudis oleivorans (strain DSM 6200 / JCM 39069 / Hxd3)</name>
    <name type="common">Desulfococcus oleovorans</name>
    <dbReference type="NCBI Taxonomy" id="96561"/>
    <lineage>
        <taxon>Bacteria</taxon>
        <taxon>Pseudomonadati</taxon>
        <taxon>Thermodesulfobacteriota</taxon>
        <taxon>Desulfobacteria</taxon>
        <taxon>Desulfobacterales</taxon>
        <taxon>Desulfosudaceae</taxon>
        <taxon>Desulfosudis</taxon>
    </lineage>
</organism>
<feature type="chain" id="PRO_5002731776" evidence="2">
    <location>
        <begin position="26"/>
        <end position="191"/>
    </location>
</feature>
<keyword evidence="2" id="KW-0732">Signal</keyword>
<dbReference type="Proteomes" id="UP000008561">
    <property type="component" value="Chromosome"/>
</dbReference>
<dbReference type="EMBL" id="CP000859">
    <property type="protein sequence ID" value="ABW68091.1"/>
    <property type="molecule type" value="Genomic_DNA"/>
</dbReference>
<protein>
    <submittedName>
        <fullName evidence="3">Uncharacterized protein</fullName>
    </submittedName>
</protein>
<evidence type="ECO:0000313" key="3">
    <source>
        <dbReference type="EMBL" id="ABW68091.1"/>
    </source>
</evidence>
<dbReference type="eggNOG" id="ENOG5033F37">
    <property type="taxonomic scope" value="Bacteria"/>
</dbReference>
<gene>
    <name evidence="3" type="ordered locus">Dole_2287</name>
</gene>